<protein>
    <submittedName>
        <fullName evidence="2">DUF3307 domain-containing protein</fullName>
    </submittedName>
</protein>
<feature type="transmembrane region" description="Helical" evidence="1">
    <location>
        <begin position="212"/>
        <end position="237"/>
    </location>
</feature>
<evidence type="ECO:0000256" key="1">
    <source>
        <dbReference type="SAM" id="Phobius"/>
    </source>
</evidence>
<evidence type="ECO:0000313" key="2">
    <source>
        <dbReference type="EMBL" id="MYM55750.1"/>
    </source>
</evidence>
<proteinExistence type="predicted"/>
<dbReference type="Proteomes" id="UP000479043">
    <property type="component" value="Unassembled WGS sequence"/>
</dbReference>
<keyword evidence="1" id="KW-0812">Transmembrane</keyword>
<reference evidence="2 3" key="1">
    <citation type="submission" date="2020-01" db="EMBL/GenBank/DDBJ databases">
        <authorList>
            <person name="Chen S."/>
        </authorList>
    </citation>
    <scope>NUCLEOTIDE SEQUENCE [LARGE SCALE GENOMIC DNA]</scope>
    <source>
        <strain evidence="2 3">GS-10</strain>
    </source>
</reference>
<keyword evidence="3" id="KW-1185">Reference proteome</keyword>
<keyword evidence="1" id="KW-1133">Transmembrane helix</keyword>
<accession>A0A6L8LMH5</accession>
<comment type="caution">
    <text evidence="2">The sequence shown here is derived from an EMBL/GenBank/DDBJ whole genome shotgun (WGS) entry which is preliminary data.</text>
</comment>
<sequence length="247" mass="25662">MIETLAALLCAHAMADFVLQTGWMVARKRHLGVMLLHGALVLLTAQAATGQVAALPLLILALLHLLIDCVKTYGRFTGLAAFLADQAAHLAALAAIAFWAPDLWATGLWPALLPEPVATALPHIFAVAAGAILAIRAGAFAIQLLMQGHALSDNPGDDGLPGGGATIGYLERALIFLLVLAGQIAGIGFLVAAKSILRFGTISGDRKATEYVIIGTLFSFGWALLIALATQSLLAALPPLEISAPRP</sequence>
<dbReference type="AlphaFoldDB" id="A0A6L8LMH5"/>
<feature type="transmembrane region" description="Helical" evidence="1">
    <location>
        <begin position="79"/>
        <end position="100"/>
    </location>
</feature>
<evidence type="ECO:0000313" key="3">
    <source>
        <dbReference type="Proteomes" id="UP000479043"/>
    </source>
</evidence>
<dbReference type="Pfam" id="PF11750">
    <property type="entry name" value="DUF3307"/>
    <property type="match status" value="1"/>
</dbReference>
<dbReference type="RefSeq" id="WP_160973464.1">
    <property type="nucleotide sequence ID" value="NZ_WWEN01000004.1"/>
</dbReference>
<keyword evidence="1" id="KW-0472">Membrane</keyword>
<gene>
    <name evidence="2" type="ORF">GR167_10560</name>
</gene>
<dbReference type="EMBL" id="WWEN01000004">
    <property type="protein sequence ID" value="MYM55750.1"/>
    <property type="molecule type" value="Genomic_DNA"/>
</dbReference>
<feature type="transmembrane region" description="Helical" evidence="1">
    <location>
        <begin position="39"/>
        <end position="67"/>
    </location>
</feature>
<dbReference type="InterPro" id="IPR021737">
    <property type="entry name" value="Phage_phiKZ_Orf197"/>
</dbReference>
<feature type="transmembrane region" description="Helical" evidence="1">
    <location>
        <begin position="120"/>
        <end position="142"/>
    </location>
</feature>
<organism evidence="2 3">
    <name type="scientific">Thalassovita mangrovi</name>
    <dbReference type="NCBI Taxonomy" id="2692236"/>
    <lineage>
        <taxon>Bacteria</taxon>
        <taxon>Pseudomonadati</taxon>
        <taxon>Pseudomonadota</taxon>
        <taxon>Alphaproteobacteria</taxon>
        <taxon>Rhodobacterales</taxon>
        <taxon>Roseobacteraceae</taxon>
        <taxon>Thalassovita</taxon>
    </lineage>
</organism>
<feature type="transmembrane region" description="Helical" evidence="1">
    <location>
        <begin position="173"/>
        <end position="192"/>
    </location>
</feature>
<name>A0A6L8LMH5_9RHOB</name>